<comment type="caution">
    <text evidence="3">The sequence shown here is derived from an EMBL/GenBank/DDBJ whole genome shotgun (WGS) entry which is preliminary data.</text>
</comment>
<evidence type="ECO:0000259" key="2">
    <source>
        <dbReference type="Pfam" id="PF00455"/>
    </source>
</evidence>
<name>A0ABQ6I0L2_9MICO</name>
<dbReference type="SMART" id="SM01134">
    <property type="entry name" value="DeoRC"/>
    <property type="match status" value="1"/>
</dbReference>
<dbReference type="Pfam" id="PF00455">
    <property type="entry name" value="DeoRC"/>
    <property type="match status" value="1"/>
</dbReference>
<dbReference type="PANTHER" id="PTHR30363">
    <property type="entry name" value="HTH-TYPE TRANSCRIPTIONAL REGULATOR SRLR-RELATED"/>
    <property type="match status" value="1"/>
</dbReference>
<dbReference type="InterPro" id="IPR050313">
    <property type="entry name" value="Carb_Metab_HTH_regulators"/>
</dbReference>
<sequence>MLGGALAPIEREPSLNERLGAAYAEKRAIARCAVASLEENDVLYLDAGSTVAAAAEELRSARRPAGLTVVTTSVAVLEILGGVDQVTLYCTGGLFRSTSGALLGAQAEAMVRSFHFDRAFFGADGVDPKLGLCEAELSQTALKELVASRSTHVTVLAHSAKLLTRPFPYWATLPTPWQVVTEAASPEVTARFHEAGVGLVEAVQRVAPSAGGSAA</sequence>
<gene>
    <name evidence="3" type="ORF">GCM10025864_19440</name>
</gene>
<accession>A0ABQ6I0L2</accession>
<keyword evidence="4" id="KW-1185">Reference proteome</keyword>
<feature type="domain" description="DeoR-like transcriptional repressor C-terminal sensor" evidence="2">
    <location>
        <begin position="23"/>
        <end position="168"/>
    </location>
</feature>
<protein>
    <recommendedName>
        <fullName evidence="2">DeoR-like transcriptional repressor C-terminal sensor domain-containing protein</fullName>
    </recommendedName>
</protein>
<dbReference type="EMBL" id="BSUK01000001">
    <property type="protein sequence ID" value="GMA24185.1"/>
    <property type="molecule type" value="Genomic_DNA"/>
</dbReference>
<dbReference type="InterPro" id="IPR014036">
    <property type="entry name" value="DeoR-like_C"/>
</dbReference>
<dbReference type="Gene3D" id="3.40.50.1360">
    <property type="match status" value="1"/>
</dbReference>
<evidence type="ECO:0000313" key="3">
    <source>
        <dbReference type="EMBL" id="GMA24185.1"/>
    </source>
</evidence>
<keyword evidence="1" id="KW-0678">Repressor</keyword>
<dbReference type="PANTHER" id="PTHR30363:SF4">
    <property type="entry name" value="GLYCEROL-3-PHOSPHATE REGULON REPRESSOR"/>
    <property type="match status" value="1"/>
</dbReference>
<dbReference type="InterPro" id="IPR037171">
    <property type="entry name" value="NagB/RpiA_transferase-like"/>
</dbReference>
<reference evidence="4" key="1">
    <citation type="journal article" date="2019" name="Int. J. Syst. Evol. Microbiol.">
        <title>The Global Catalogue of Microorganisms (GCM) 10K type strain sequencing project: providing services to taxonomists for standard genome sequencing and annotation.</title>
        <authorList>
            <consortium name="The Broad Institute Genomics Platform"/>
            <consortium name="The Broad Institute Genome Sequencing Center for Infectious Disease"/>
            <person name="Wu L."/>
            <person name="Ma J."/>
        </authorList>
    </citation>
    <scope>NUCLEOTIDE SEQUENCE [LARGE SCALE GENOMIC DNA]</scope>
    <source>
        <strain evidence="4">NBRC 106348</strain>
    </source>
</reference>
<dbReference type="SUPFAM" id="SSF100950">
    <property type="entry name" value="NagB/RpiA/CoA transferase-like"/>
    <property type="match status" value="1"/>
</dbReference>
<organism evidence="3 4">
    <name type="scientific">Luteimicrobium album</name>
    <dbReference type="NCBI Taxonomy" id="1054550"/>
    <lineage>
        <taxon>Bacteria</taxon>
        <taxon>Bacillati</taxon>
        <taxon>Actinomycetota</taxon>
        <taxon>Actinomycetes</taxon>
        <taxon>Micrococcales</taxon>
        <taxon>Luteimicrobium</taxon>
    </lineage>
</organism>
<dbReference type="Proteomes" id="UP001157091">
    <property type="component" value="Unassembled WGS sequence"/>
</dbReference>
<evidence type="ECO:0000256" key="1">
    <source>
        <dbReference type="ARBA" id="ARBA00022491"/>
    </source>
</evidence>
<evidence type="ECO:0000313" key="4">
    <source>
        <dbReference type="Proteomes" id="UP001157091"/>
    </source>
</evidence>
<proteinExistence type="predicted"/>